<evidence type="ECO:0000313" key="2">
    <source>
        <dbReference type="EMBL" id="NIC07156.1"/>
    </source>
</evidence>
<reference evidence="2 3" key="1">
    <citation type="submission" date="2020-03" db="EMBL/GenBank/DDBJ databases">
        <title>Identification of Halomonas strains.</title>
        <authorList>
            <person name="Xiao Z."/>
            <person name="Dong F."/>
            <person name="Wang Z."/>
            <person name="Zhao J.-Y."/>
        </authorList>
    </citation>
    <scope>NUCLEOTIDE SEQUENCE [LARGE SCALE GENOMIC DNA]</scope>
    <source>
        <strain evidence="2 3">DX6</strain>
    </source>
</reference>
<feature type="domain" description="PilZ" evidence="1">
    <location>
        <begin position="121"/>
        <end position="228"/>
    </location>
</feature>
<organism evidence="2 3">
    <name type="scientific">Billgrantia bachuensis</name>
    <dbReference type="NCBI Taxonomy" id="2717286"/>
    <lineage>
        <taxon>Bacteria</taxon>
        <taxon>Pseudomonadati</taxon>
        <taxon>Pseudomonadota</taxon>
        <taxon>Gammaproteobacteria</taxon>
        <taxon>Oceanospirillales</taxon>
        <taxon>Halomonadaceae</taxon>
        <taxon>Billgrantia</taxon>
    </lineage>
</organism>
<sequence length="576" mass="64121">MVTPRSGNPSAHVVRSLLQHRHELSVYSKYARYALPAEVTELDLEAGHLVLEAEYGGADMDHYISDGCLSFDIEALKVPEISEREVFTLSNVPVKVLKTDSTTYRLECQLPESVFVKESRGAVRIPFILGMQARVSVEVYLHELSIPGRLRNLSVGGCMVDIALADSIAISVEQIVPGVTLEFPNGESFFAEASVRHMRPFGNHGYAAVGLQFINLSATQTEALYHYVSEAEREAAYRSGVNDKVSSHSPLFIPGAKETKILQREEQERQKRAHQTPMQRGVKEVAHQLQVGLMYMKTRDFFPEETLYDCADTLLYLVGQDRKGFLYALTFLRDEPDWVRHAVQVAGQLADMLLLRDPHSPQVREAVLGALLHTMGKPLLVSQELPSLKVHMKPHQKEILKGHVGALRKKLQTLGWMPSPTCRDVFENSNERLDGSGYPAGRRGDQLSEVAKLASVLKAVNKLTHERNGIPPRSPLDAYRWVNDAAGAYDKTILVEYIQHYGLYPIGSLAKFSGGFLAWIMDIDAKGMPIKVNVVKNLSFKDTNIDYVLSAGDFSQIGKLEGVVNPADYGVRLIKA</sequence>
<evidence type="ECO:0000313" key="3">
    <source>
        <dbReference type="Proteomes" id="UP001318321"/>
    </source>
</evidence>
<dbReference type="EMBL" id="JAAQTO010000049">
    <property type="protein sequence ID" value="NIC07156.1"/>
    <property type="molecule type" value="Genomic_DNA"/>
</dbReference>
<name>A0ABX0PX85_9GAMM</name>
<dbReference type="InterPro" id="IPR009875">
    <property type="entry name" value="PilZ_domain"/>
</dbReference>
<dbReference type="Pfam" id="PF07238">
    <property type="entry name" value="PilZ"/>
    <property type="match status" value="1"/>
</dbReference>
<dbReference type="Gene3D" id="2.40.10.220">
    <property type="entry name" value="predicted glycosyltransferase like domains"/>
    <property type="match status" value="1"/>
</dbReference>
<accession>A0ABX0PX85</accession>
<evidence type="ECO:0000259" key="1">
    <source>
        <dbReference type="Pfam" id="PF07238"/>
    </source>
</evidence>
<dbReference type="RefSeq" id="WP_167117756.1">
    <property type="nucleotide sequence ID" value="NZ_JAAQTO010000049.1"/>
</dbReference>
<proteinExistence type="predicted"/>
<dbReference type="Proteomes" id="UP001318321">
    <property type="component" value="Unassembled WGS sequence"/>
</dbReference>
<gene>
    <name evidence="2" type="ORF">HBJ55_17140</name>
</gene>
<comment type="caution">
    <text evidence="2">The sequence shown here is derived from an EMBL/GenBank/DDBJ whole genome shotgun (WGS) entry which is preliminary data.</text>
</comment>
<protein>
    <submittedName>
        <fullName evidence="2">Metal-dependent phosphohydrolase</fullName>
    </submittedName>
</protein>
<keyword evidence="3" id="KW-1185">Reference proteome</keyword>
<dbReference type="Gene3D" id="1.10.3210.10">
    <property type="entry name" value="Hypothetical protein af1432"/>
    <property type="match status" value="1"/>
</dbReference>
<dbReference type="CDD" id="cd00077">
    <property type="entry name" value="HDc"/>
    <property type="match status" value="1"/>
</dbReference>
<dbReference type="InterPro" id="IPR003607">
    <property type="entry name" value="HD/PDEase_dom"/>
</dbReference>
<dbReference type="SUPFAM" id="SSF141371">
    <property type="entry name" value="PilZ domain-like"/>
    <property type="match status" value="1"/>
</dbReference>